<feature type="compositionally biased region" description="Polar residues" evidence="1">
    <location>
        <begin position="47"/>
        <end position="63"/>
    </location>
</feature>
<dbReference type="Proteomes" id="UP001415857">
    <property type="component" value="Unassembled WGS sequence"/>
</dbReference>
<dbReference type="EMBL" id="JBBPBK010000010">
    <property type="protein sequence ID" value="KAK9276471.1"/>
    <property type="molecule type" value="Genomic_DNA"/>
</dbReference>
<evidence type="ECO:0000313" key="2">
    <source>
        <dbReference type="EMBL" id="KAK9276471.1"/>
    </source>
</evidence>
<proteinExistence type="predicted"/>
<name>A0AAP0RES7_LIQFO</name>
<feature type="region of interest" description="Disordered" evidence="1">
    <location>
        <begin position="47"/>
        <end position="72"/>
    </location>
</feature>
<organism evidence="2 3">
    <name type="scientific">Liquidambar formosana</name>
    <name type="common">Formosan gum</name>
    <dbReference type="NCBI Taxonomy" id="63359"/>
    <lineage>
        <taxon>Eukaryota</taxon>
        <taxon>Viridiplantae</taxon>
        <taxon>Streptophyta</taxon>
        <taxon>Embryophyta</taxon>
        <taxon>Tracheophyta</taxon>
        <taxon>Spermatophyta</taxon>
        <taxon>Magnoliopsida</taxon>
        <taxon>eudicotyledons</taxon>
        <taxon>Gunneridae</taxon>
        <taxon>Pentapetalae</taxon>
        <taxon>Saxifragales</taxon>
        <taxon>Altingiaceae</taxon>
        <taxon>Liquidambar</taxon>
    </lineage>
</organism>
<dbReference type="AlphaFoldDB" id="A0AAP0RES7"/>
<evidence type="ECO:0000256" key="1">
    <source>
        <dbReference type="SAM" id="MobiDB-lite"/>
    </source>
</evidence>
<comment type="caution">
    <text evidence="2">The sequence shown here is derived from an EMBL/GenBank/DDBJ whole genome shotgun (WGS) entry which is preliminary data.</text>
</comment>
<sequence length="105" mass="11380">MEAVVEGPLVGNIVKAEKTLMQSKGDEEGTSVEMDKVPASVTSCERSFMETNSSDSSSTQNGQPHGGPYPMGIRIHMVSRISDTCPIVIRGQRIKFPELMPINEA</sequence>
<reference evidence="2 3" key="1">
    <citation type="journal article" date="2024" name="Plant J.">
        <title>Genome sequences and population genomics reveal climatic adaptation and genomic divergence between two closely related sweetgum species.</title>
        <authorList>
            <person name="Xu W.Q."/>
            <person name="Ren C.Q."/>
            <person name="Zhang X.Y."/>
            <person name="Comes H.P."/>
            <person name="Liu X.H."/>
            <person name="Li Y.G."/>
            <person name="Kettle C.J."/>
            <person name="Jalonen R."/>
            <person name="Gaisberger H."/>
            <person name="Ma Y.Z."/>
            <person name="Qiu Y.X."/>
        </authorList>
    </citation>
    <scope>NUCLEOTIDE SEQUENCE [LARGE SCALE GENOMIC DNA]</scope>
    <source>
        <strain evidence="2">Hangzhou</strain>
    </source>
</reference>
<protein>
    <submittedName>
        <fullName evidence="2">Uncharacterized protein</fullName>
    </submittedName>
</protein>
<evidence type="ECO:0000313" key="3">
    <source>
        <dbReference type="Proteomes" id="UP001415857"/>
    </source>
</evidence>
<accession>A0AAP0RES7</accession>
<keyword evidence="3" id="KW-1185">Reference proteome</keyword>
<gene>
    <name evidence="2" type="ORF">L1049_006004</name>
</gene>